<protein>
    <recommendedName>
        <fullName evidence="3">DUF4290 domain-containing protein</fullName>
    </recommendedName>
</protein>
<evidence type="ECO:0008006" key="3">
    <source>
        <dbReference type="Google" id="ProtNLM"/>
    </source>
</evidence>
<organism evidence="2">
    <name type="scientific">bioreactor metagenome</name>
    <dbReference type="NCBI Taxonomy" id="1076179"/>
    <lineage>
        <taxon>unclassified sequences</taxon>
        <taxon>metagenomes</taxon>
        <taxon>ecological metagenomes</taxon>
    </lineage>
</organism>
<accession>A0A644VPV0</accession>
<dbReference type="EMBL" id="VSSQ01000390">
    <property type="protein sequence ID" value="MPL93385.1"/>
    <property type="molecule type" value="Genomic_DNA"/>
</dbReference>
<reference evidence="2" key="1">
    <citation type="submission" date="2019-08" db="EMBL/GenBank/DDBJ databases">
        <authorList>
            <person name="Kucharzyk K."/>
            <person name="Murdoch R.W."/>
            <person name="Higgins S."/>
            <person name="Loffler F."/>
        </authorList>
    </citation>
    <scope>NUCLEOTIDE SEQUENCE</scope>
</reference>
<evidence type="ECO:0000313" key="2">
    <source>
        <dbReference type="EMBL" id="MPL93385.1"/>
    </source>
</evidence>
<comment type="caution">
    <text evidence="2">The sequence shown here is derived from an EMBL/GenBank/DDBJ whole genome shotgun (WGS) entry which is preliminary data.</text>
</comment>
<name>A0A644VPV0_9ZZZZ</name>
<proteinExistence type="predicted"/>
<gene>
    <name evidence="2" type="ORF">SDC9_39511</name>
</gene>
<sequence>MEYNTEREDLKIPEYGRNVQKMVDYALTIEDREMRNAYVKLIITAMYNVNPDAKNIVDYKHKLWDHLFIISDFKLDVDSPYPMPTIQESMAPPQPLSYKNSDIKFGPYGKVLENMIEKVIEMEDGDEKKLLIALIAQQLKKSYLQWNRDSVEDELILKHFEELSKGQLKLHDDFKLNTTRNILGGNKKKFVNQKNQKNGKNFSHVNGKRNHNPK</sequence>
<dbReference type="Pfam" id="PF14123">
    <property type="entry name" value="DUF4290"/>
    <property type="match status" value="1"/>
</dbReference>
<feature type="region of interest" description="Disordered" evidence="1">
    <location>
        <begin position="195"/>
        <end position="214"/>
    </location>
</feature>
<dbReference type="InterPro" id="IPR025632">
    <property type="entry name" value="DUF4290"/>
</dbReference>
<evidence type="ECO:0000256" key="1">
    <source>
        <dbReference type="SAM" id="MobiDB-lite"/>
    </source>
</evidence>
<dbReference type="AlphaFoldDB" id="A0A644VPV0"/>